<evidence type="ECO:0000313" key="3">
    <source>
        <dbReference type="Proteomes" id="UP000185491"/>
    </source>
</evidence>
<dbReference type="EMBL" id="CP009249">
    <property type="protein sequence ID" value="APT93484.1"/>
    <property type="molecule type" value="Genomic_DNA"/>
</dbReference>
<dbReference type="Proteomes" id="UP000185491">
    <property type="component" value="Chromosome"/>
</dbReference>
<dbReference type="AlphaFoldDB" id="A0A1L7D5R5"/>
<gene>
    <name evidence="2" type="ORF">CPHO_11950</name>
</gene>
<sequence length="260" mass="28905">MNILHKPEYTAQFADYARLRPFTAPHWAMLATTAGTCAGFIAVARAVRGTPQEEKLRRGWGYAHLAAGTAWTIASLDPRQLDLKESLPLHLCDVLRPIMALGLVTGNPHALNITYYWGILLNPQAIITPDVIYYYEPRAVRFATYWFFHITALATPLALTFGLGYRPTWRGYRAAAALSPLWLALAGSVNILTGGNYGFLRYPPKSGSLMDKFGPWPYYVAVECAVAGVCWAAMTAPWETKRGRRGTLLLGRGFLRKAIR</sequence>
<dbReference type="InterPro" id="IPR011737">
    <property type="entry name" value="CHP02206_TP0381"/>
</dbReference>
<feature type="transmembrane region" description="Helical" evidence="1">
    <location>
        <begin position="177"/>
        <end position="198"/>
    </location>
</feature>
<feature type="transmembrane region" description="Helical" evidence="1">
    <location>
        <begin position="59"/>
        <end position="76"/>
    </location>
</feature>
<organism evidence="2 3">
    <name type="scientific">Corynebacterium phocae</name>
    <dbReference type="NCBI Taxonomy" id="161895"/>
    <lineage>
        <taxon>Bacteria</taxon>
        <taxon>Bacillati</taxon>
        <taxon>Actinomycetota</taxon>
        <taxon>Actinomycetes</taxon>
        <taxon>Mycobacteriales</taxon>
        <taxon>Corynebacteriaceae</taxon>
        <taxon>Corynebacterium</taxon>
    </lineage>
</organism>
<evidence type="ECO:0000256" key="1">
    <source>
        <dbReference type="SAM" id="Phobius"/>
    </source>
</evidence>
<dbReference type="RefSeq" id="WP_075736120.1">
    <property type="nucleotide sequence ID" value="NZ_CP009249.1"/>
</dbReference>
<feature type="transmembrane region" description="Helical" evidence="1">
    <location>
        <begin position="27"/>
        <end position="47"/>
    </location>
</feature>
<reference evidence="2 3" key="1">
    <citation type="submission" date="2014-08" db="EMBL/GenBank/DDBJ databases">
        <title>Complete genome sequence of Corynebacterium phocae M408/89/1(T)(=DSM 44612(T)), isolated from the common seal (Phoca vitulina).</title>
        <authorList>
            <person name="Ruckert C."/>
            <person name="Albersmeier A."/>
            <person name="Winkler A."/>
            <person name="Kalinowski J."/>
        </authorList>
    </citation>
    <scope>NUCLEOTIDE SEQUENCE [LARGE SCALE GENOMIC DNA]</scope>
    <source>
        <strain evidence="2 3">M408/89/1</strain>
    </source>
</reference>
<evidence type="ECO:0008006" key="4">
    <source>
        <dbReference type="Google" id="ProtNLM"/>
    </source>
</evidence>
<dbReference type="OrthoDB" id="9813172at2"/>
<accession>A0A1L7D5R5</accession>
<dbReference type="NCBIfam" id="TIGR02206">
    <property type="entry name" value="intg_mem_TP0381"/>
    <property type="match status" value="1"/>
</dbReference>
<proteinExistence type="predicted"/>
<evidence type="ECO:0000313" key="2">
    <source>
        <dbReference type="EMBL" id="APT93484.1"/>
    </source>
</evidence>
<keyword evidence="1" id="KW-0812">Transmembrane</keyword>
<feature type="transmembrane region" description="Helical" evidence="1">
    <location>
        <begin position="143"/>
        <end position="165"/>
    </location>
</feature>
<protein>
    <recommendedName>
        <fullName evidence="4">TIGR02206 family membrane protein</fullName>
    </recommendedName>
</protein>
<feature type="transmembrane region" description="Helical" evidence="1">
    <location>
        <begin position="218"/>
        <end position="238"/>
    </location>
</feature>
<dbReference type="Pfam" id="PF14808">
    <property type="entry name" value="TMEM164"/>
    <property type="match status" value="1"/>
</dbReference>
<dbReference type="KEGG" id="cpho:CPHO_11950"/>
<keyword evidence="1" id="KW-0472">Membrane</keyword>
<keyword evidence="1" id="KW-1133">Transmembrane helix</keyword>
<keyword evidence="3" id="KW-1185">Reference proteome</keyword>
<dbReference type="STRING" id="161895.CPHO_11950"/>
<name>A0A1L7D5R5_9CORY</name>